<feature type="region of interest" description="Disordered" evidence="1">
    <location>
        <begin position="259"/>
        <end position="305"/>
    </location>
</feature>
<organism evidence="2 3">
    <name type="scientific">Collybiopsis luxurians FD-317 M1</name>
    <dbReference type="NCBI Taxonomy" id="944289"/>
    <lineage>
        <taxon>Eukaryota</taxon>
        <taxon>Fungi</taxon>
        <taxon>Dikarya</taxon>
        <taxon>Basidiomycota</taxon>
        <taxon>Agaricomycotina</taxon>
        <taxon>Agaricomycetes</taxon>
        <taxon>Agaricomycetidae</taxon>
        <taxon>Agaricales</taxon>
        <taxon>Marasmiineae</taxon>
        <taxon>Omphalotaceae</taxon>
        <taxon>Collybiopsis</taxon>
        <taxon>Collybiopsis luxurians</taxon>
    </lineage>
</organism>
<feature type="region of interest" description="Disordered" evidence="1">
    <location>
        <begin position="329"/>
        <end position="354"/>
    </location>
</feature>
<name>A0A0D0BG24_9AGAR</name>
<feature type="compositionally biased region" description="Basic and acidic residues" evidence="1">
    <location>
        <begin position="468"/>
        <end position="483"/>
    </location>
</feature>
<dbReference type="AlphaFoldDB" id="A0A0D0BG24"/>
<feature type="compositionally biased region" description="Acidic residues" evidence="1">
    <location>
        <begin position="416"/>
        <end position="431"/>
    </location>
</feature>
<evidence type="ECO:0000256" key="1">
    <source>
        <dbReference type="SAM" id="MobiDB-lite"/>
    </source>
</evidence>
<sequence>MHTQEYSASCPPHSHSIPLPLLLIMINDTLPTGPPFPEAPPLHSQPVTNESMTLGNNFGIETPSSNHISHPTTNESTTLGNNFVIEAPSSNHSPQPPTLVHDTDMFCKLLASVEQLFTPDISLPPKLLTNDPFTEGSPHQWDVLMSPKSELCSPKTGKPGDGEYIVSHSLFGLMCGWRISAWSHHPQQMNTVTVHFNKQDRLPPLTLSATVVQLNNREDLHIMVVNSLIGKYNAIWEGKMLPPTPPRVWRLAYKLQPVSPPSPPSPMPHAASYPPSSLVVGPLRHPPFPDDRLGSSPVPDTSPSPLECQTSHCAVSYSPLSLVAGPSRPLPFSGDSIGSSPVPDTSPSPPECQTSQCEADKKVICRRDVCHLFDNNIDVIEDHSVGAHLGAHGLLSPVREVDGVDEEDLLVGVEVDEEEEEDSLVGVEEDEKQSKELPVVEEEEEYEEEKWSGIAPDEPVQQSVDSPPAERHLSSTKGKEHAIETVADDEGEDDADTLNVKALKTDYCWHIKALAKRMGKFQHFMVAEDGMDWKQQPGQSPEKFQASIQQVDKEVLNLPEKKKDYYVVQLNEWYVKKMHDHTSEEQVEGYSETHLAKLCSKFLGCATLMYDTHGLSFFGWVVDPVTAKAVQWGRDELFKGMRNANASTLKVQSVDYVRVKHQLEAWKKGVSGEGKGKGKGSNSDDEDDEDEGGELVCFIPWDEEQRALSIKDQAHILIV</sequence>
<gene>
    <name evidence="2" type="ORF">GYMLUDRAFT_250209</name>
</gene>
<dbReference type="Proteomes" id="UP000053593">
    <property type="component" value="Unassembled WGS sequence"/>
</dbReference>
<evidence type="ECO:0000313" key="3">
    <source>
        <dbReference type="Proteomes" id="UP000053593"/>
    </source>
</evidence>
<dbReference type="HOGENOM" id="CLU_023465_0_0_1"/>
<proteinExistence type="predicted"/>
<evidence type="ECO:0000313" key="2">
    <source>
        <dbReference type="EMBL" id="KIK53621.1"/>
    </source>
</evidence>
<protein>
    <submittedName>
        <fullName evidence="2">Uncharacterized protein</fullName>
    </submittedName>
</protein>
<feature type="region of interest" description="Disordered" evidence="1">
    <location>
        <begin position="416"/>
        <end position="493"/>
    </location>
</feature>
<keyword evidence="3" id="KW-1185">Reference proteome</keyword>
<feature type="compositionally biased region" description="Acidic residues" evidence="1">
    <location>
        <begin position="683"/>
        <end position="692"/>
    </location>
</feature>
<accession>A0A0D0BG24</accession>
<feature type="region of interest" description="Disordered" evidence="1">
    <location>
        <begin position="670"/>
        <end position="692"/>
    </location>
</feature>
<dbReference type="OrthoDB" id="3061919at2759"/>
<dbReference type="EMBL" id="KN834826">
    <property type="protein sequence ID" value="KIK53621.1"/>
    <property type="molecule type" value="Genomic_DNA"/>
</dbReference>
<feature type="compositionally biased region" description="Low complexity" evidence="1">
    <location>
        <begin position="268"/>
        <end position="277"/>
    </location>
</feature>
<reference evidence="2 3" key="1">
    <citation type="submission" date="2014-04" db="EMBL/GenBank/DDBJ databases">
        <title>Evolutionary Origins and Diversification of the Mycorrhizal Mutualists.</title>
        <authorList>
            <consortium name="DOE Joint Genome Institute"/>
            <consortium name="Mycorrhizal Genomics Consortium"/>
            <person name="Kohler A."/>
            <person name="Kuo A."/>
            <person name="Nagy L.G."/>
            <person name="Floudas D."/>
            <person name="Copeland A."/>
            <person name="Barry K.W."/>
            <person name="Cichocki N."/>
            <person name="Veneault-Fourrey C."/>
            <person name="LaButti K."/>
            <person name="Lindquist E.A."/>
            <person name="Lipzen A."/>
            <person name="Lundell T."/>
            <person name="Morin E."/>
            <person name="Murat C."/>
            <person name="Riley R."/>
            <person name="Ohm R."/>
            <person name="Sun H."/>
            <person name="Tunlid A."/>
            <person name="Henrissat B."/>
            <person name="Grigoriev I.V."/>
            <person name="Hibbett D.S."/>
            <person name="Martin F."/>
        </authorList>
    </citation>
    <scope>NUCLEOTIDE SEQUENCE [LARGE SCALE GENOMIC DNA]</scope>
    <source>
        <strain evidence="2 3">FD-317 M1</strain>
    </source>
</reference>
<feature type="compositionally biased region" description="Acidic residues" evidence="1">
    <location>
        <begin position="439"/>
        <end position="448"/>
    </location>
</feature>